<dbReference type="SUPFAM" id="SSF53098">
    <property type="entry name" value="Ribonuclease H-like"/>
    <property type="match status" value="1"/>
</dbReference>
<organism evidence="3 4">
    <name type="scientific">Amblyomma americanum</name>
    <name type="common">Lone star tick</name>
    <dbReference type="NCBI Taxonomy" id="6943"/>
    <lineage>
        <taxon>Eukaryota</taxon>
        <taxon>Metazoa</taxon>
        <taxon>Ecdysozoa</taxon>
        <taxon>Arthropoda</taxon>
        <taxon>Chelicerata</taxon>
        <taxon>Arachnida</taxon>
        <taxon>Acari</taxon>
        <taxon>Parasitiformes</taxon>
        <taxon>Ixodida</taxon>
        <taxon>Ixodoidea</taxon>
        <taxon>Ixodidae</taxon>
        <taxon>Amblyomminae</taxon>
        <taxon>Amblyomma</taxon>
    </lineage>
</organism>
<dbReference type="GO" id="GO:0003723">
    <property type="term" value="F:RNA binding"/>
    <property type="evidence" value="ECO:0007669"/>
    <property type="project" value="InterPro"/>
</dbReference>
<evidence type="ECO:0000313" key="4">
    <source>
        <dbReference type="Proteomes" id="UP001321473"/>
    </source>
</evidence>
<feature type="domain" description="Piwi" evidence="2">
    <location>
        <begin position="231"/>
        <end position="333"/>
    </location>
</feature>
<accession>A0AAQ4DAQ2</accession>
<name>A0AAQ4DAQ2_AMBAM</name>
<dbReference type="EMBL" id="JARKHS020032936">
    <property type="protein sequence ID" value="KAK8759542.1"/>
    <property type="molecule type" value="Genomic_DNA"/>
</dbReference>
<dbReference type="Pfam" id="PF16488">
    <property type="entry name" value="ArgoL2"/>
    <property type="match status" value="1"/>
</dbReference>
<proteinExistence type="predicted"/>
<dbReference type="PROSITE" id="PS50822">
    <property type="entry name" value="PIWI"/>
    <property type="match status" value="1"/>
</dbReference>
<dbReference type="CDD" id="cd02846">
    <property type="entry name" value="PAZ_argonaute_like"/>
    <property type="match status" value="1"/>
</dbReference>
<evidence type="ECO:0000313" key="3">
    <source>
        <dbReference type="EMBL" id="KAK8759542.1"/>
    </source>
</evidence>
<dbReference type="Pfam" id="PF02170">
    <property type="entry name" value="PAZ"/>
    <property type="match status" value="1"/>
</dbReference>
<dbReference type="InterPro" id="IPR003165">
    <property type="entry name" value="Piwi"/>
</dbReference>
<comment type="caution">
    <text evidence="3">The sequence shown here is derived from an EMBL/GenBank/DDBJ whole genome shotgun (WGS) entry which is preliminary data.</text>
</comment>
<dbReference type="PROSITE" id="PS50821">
    <property type="entry name" value="PAZ"/>
    <property type="match status" value="1"/>
</dbReference>
<dbReference type="InterPro" id="IPR036397">
    <property type="entry name" value="RNaseH_sf"/>
</dbReference>
<dbReference type="Gene3D" id="3.30.420.10">
    <property type="entry name" value="Ribonuclease H-like superfamily/Ribonuclease H"/>
    <property type="match status" value="1"/>
</dbReference>
<feature type="domain" description="PAZ" evidence="1">
    <location>
        <begin position="1"/>
        <end position="87"/>
    </location>
</feature>
<protein>
    <submittedName>
        <fullName evidence="3">Uncharacterized protein</fullName>
    </submittedName>
</protein>
<dbReference type="InterPro" id="IPR036085">
    <property type="entry name" value="PAZ_dom_sf"/>
</dbReference>
<dbReference type="Gene3D" id="3.40.50.2300">
    <property type="match status" value="2"/>
</dbReference>
<reference evidence="3 4" key="1">
    <citation type="journal article" date="2023" name="Arcadia Sci">
        <title>De novo assembly of a long-read Amblyomma americanum tick genome.</title>
        <authorList>
            <person name="Chou S."/>
            <person name="Poskanzer K.E."/>
            <person name="Rollins M."/>
            <person name="Thuy-Boun P.S."/>
        </authorList>
    </citation>
    <scope>NUCLEOTIDE SEQUENCE [LARGE SCALE GENOMIC DNA]</scope>
    <source>
        <strain evidence="3">F_SG_1</strain>
        <tissue evidence="3">Salivary glands</tissue>
    </source>
</reference>
<evidence type="ECO:0000259" key="2">
    <source>
        <dbReference type="PROSITE" id="PS50822"/>
    </source>
</evidence>
<dbReference type="PANTHER" id="PTHR22891">
    <property type="entry name" value="EUKARYOTIC TRANSLATION INITIATION FACTOR 2C"/>
    <property type="match status" value="1"/>
</dbReference>
<dbReference type="GO" id="GO:0034587">
    <property type="term" value="P:piRNA processing"/>
    <property type="evidence" value="ECO:0007669"/>
    <property type="project" value="UniProtKB-ARBA"/>
</dbReference>
<dbReference type="InterPro" id="IPR003100">
    <property type="entry name" value="PAZ_dom"/>
</dbReference>
<dbReference type="Proteomes" id="UP001321473">
    <property type="component" value="Unassembled WGS sequence"/>
</dbReference>
<gene>
    <name evidence="3" type="ORF">V5799_002821</name>
</gene>
<dbReference type="InterPro" id="IPR032472">
    <property type="entry name" value="ArgoL2"/>
</dbReference>
<dbReference type="InterPro" id="IPR012337">
    <property type="entry name" value="RNaseH-like_sf"/>
</dbReference>
<keyword evidence="4" id="KW-1185">Reference proteome</keyword>
<evidence type="ECO:0000259" key="1">
    <source>
        <dbReference type="PROSITE" id="PS50821"/>
    </source>
</evidence>
<dbReference type="AlphaFoldDB" id="A0AAQ4DAQ2"/>
<dbReference type="Gene3D" id="2.170.260.10">
    <property type="entry name" value="paz domain"/>
    <property type="match status" value="1"/>
</dbReference>
<dbReference type="Pfam" id="PF02171">
    <property type="entry name" value="Piwi"/>
    <property type="match status" value="1"/>
</dbReference>
<sequence length="391" mass="43828">MLSDELKGVKVKVDHAPYKRQYRVVKVTHESAEELKFELKDHGETTVAKYFRQRYPRFMKFPQLPCIQSGTSQRKVYLPLEACSIVGKQPCRKKLSESLTAKMISHTAHAPAKRFESIATSVNKVVEYSEPYLRKFSITVDTNPTKLTGRVLNPPLLLFNGKNKHPKDGTWNIAGVRLFTTKPVQKWALLRVNCDLGDVESTLIEDLRHTADNIGRLYKQLRVLKAEQVELVIVVLGDEAPYADIKEAAEVQVGIRTQCIRMQNVVDNWSRPLIINLCLKINAKLGGTNNALASAQMPQLLKQFAMIIGADVTHPAPGDSVRPSIAACVASVDKVPSQYRAAIRVQIQQQEAVARVEIIEDLKVSAVHICSQSQRCDIAQNEKRQCSSMSF</sequence>
<dbReference type="SUPFAM" id="SSF101690">
    <property type="entry name" value="PAZ domain"/>
    <property type="match status" value="1"/>
</dbReference>